<sequence length="307" mass="32031">MTLSVVFMGTPGFSVPILEALHARFSVVHVYCQPPRAAGRGQAPRPTPVHAAALDLGLPVSTPARLRDAEEQARFAALKADVAVVAAYGLILPRAILEAPRLGCVNVHASLLPRWRGAAPIQRAVLAGDAETGVTLMQMDEGLDTGAMLAVERLPLTAEATGVSVHDALSALGARMIVPGLEGLAAGTLEARPQPDEGITYAAKIDKAEARLDWSQTADEVDRRIRAFSPFPGAWFPLGDERVKVLMSRAEEGSGAPGTVLDDGLLVACGRGAVRLLSVQRAGRAPLAAADFLRGRALPVGSVLAGA</sequence>
<organism evidence="11 12">
    <name type="scientific">Pararhodospirillum photometricum DSM 122</name>
    <dbReference type="NCBI Taxonomy" id="1150469"/>
    <lineage>
        <taxon>Bacteria</taxon>
        <taxon>Pseudomonadati</taxon>
        <taxon>Pseudomonadota</taxon>
        <taxon>Alphaproteobacteria</taxon>
        <taxon>Rhodospirillales</taxon>
        <taxon>Rhodospirillaceae</taxon>
        <taxon>Pararhodospirillum</taxon>
    </lineage>
</organism>
<evidence type="ECO:0000256" key="7">
    <source>
        <dbReference type="ARBA" id="ARBA00048558"/>
    </source>
</evidence>
<dbReference type="HOGENOM" id="CLU_033347_1_2_5"/>
<dbReference type="Gene3D" id="3.10.25.10">
    <property type="entry name" value="Formyl transferase, C-terminal domain"/>
    <property type="match status" value="1"/>
</dbReference>
<reference evidence="11 12" key="1">
    <citation type="submission" date="2012-02" db="EMBL/GenBank/DDBJ databases">
        <title>Shotgun genome sequence of Phaeospirillum photometricum DSM 122.</title>
        <authorList>
            <person name="Duquesne K."/>
            <person name="Sturgis J."/>
        </authorList>
    </citation>
    <scope>NUCLEOTIDE SEQUENCE [LARGE SCALE GENOMIC DNA]</scope>
    <source>
        <strain evidence="12">DSM122</strain>
    </source>
</reference>
<evidence type="ECO:0000256" key="3">
    <source>
        <dbReference type="ARBA" id="ARBA00012261"/>
    </source>
</evidence>
<dbReference type="Pfam" id="PF00551">
    <property type="entry name" value="Formyl_trans_N"/>
    <property type="match status" value="1"/>
</dbReference>
<dbReference type="HAMAP" id="MF_00182">
    <property type="entry name" value="Formyl_trans"/>
    <property type="match status" value="1"/>
</dbReference>
<evidence type="ECO:0000313" key="12">
    <source>
        <dbReference type="Proteomes" id="UP000033220"/>
    </source>
</evidence>
<dbReference type="InterPro" id="IPR036477">
    <property type="entry name" value="Formyl_transf_N_sf"/>
</dbReference>
<dbReference type="InterPro" id="IPR041711">
    <property type="entry name" value="Met-tRNA-FMT_N"/>
</dbReference>
<gene>
    <name evidence="8" type="primary">fmt</name>
    <name evidence="11" type="ORF">RSPPHO_01319</name>
</gene>
<accession>H6SIY0</accession>
<keyword evidence="6 8" id="KW-0648">Protein biosynthesis</keyword>
<feature type="binding site" evidence="8">
    <location>
        <begin position="110"/>
        <end position="113"/>
    </location>
    <ligand>
        <name>(6S)-5,6,7,8-tetrahydrofolate</name>
        <dbReference type="ChEBI" id="CHEBI:57453"/>
    </ligand>
</feature>
<dbReference type="KEGG" id="rpm:RSPPHO_01319"/>
<dbReference type="InterPro" id="IPR005793">
    <property type="entry name" value="Formyl_trans_C"/>
</dbReference>
<dbReference type="InterPro" id="IPR001555">
    <property type="entry name" value="GART_AS"/>
</dbReference>
<comment type="function">
    <text evidence="1 8">Attaches a formyl group to the free amino group of methionyl-tRNA(fMet). The formyl group appears to play a dual role in the initiator identity of N-formylmethionyl-tRNA by promoting its recognition by IF2 and preventing the misappropriation of this tRNA by the elongation apparatus.</text>
</comment>
<feature type="domain" description="Formyl transferase N-terminal" evidence="9">
    <location>
        <begin position="7"/>
        <end position="177"/>
    </location>
</feature>
<evidence type="ECO:0000313" key="11">
    <source>
        <dbReference type="EMBL" id="CCG07945.1"/>
    </source>
</evidence>
<dbReference type="EC" id="2.1.2.9" evidence="3 8"/>
<dbReference type="NCBIfam" id="TIGR00460">
    <property type="entry name" value="fmt"/>
    <property type="match status" value="1"/>
</dbReference>
<dbReference type="InterPro" id="IPR005794">
    <property type="entry name" value="Fmt"/>
</dbReference>
<evidence type="ECO:0000256" key="5">
    <source>
        <dbReference type="ARBA" id="ARBA00022679"/>
    </source>
</evidence>
<dbReference type="InterPro" id="IPR037022">
    <property type="entry name" value="Formyl_trans_C_sf"/>
</dbReference>
<evidence type="ECO:0000256" key="1">
    <source>
        <dbReference type="ARBA" id="ARBA00002606"/>
    </source>
</evidence>
<protein>
    <recommendedName>
        <fullName evidence="4 8">Methionyl-tRNA formyltransferase</fullName>
        <ecNumber evidence="3 8">2.1.2.9</ecNumber>
    </recommendedName>
</protein>
<feature type="domain" description="Formyl transferase C-terminal" evidence="10">
    <location>
        <begin position="204"/>
        <end position="296"/>
    </location>
</feature>
<dbReference type="CDD" id="cd08646">
    <property type="entry name" value="FMT_core_Met-tRNA-FMT_N"/>
    <property type="match status" value="1"/>
</dbReference>
<dbReference type="PROSITE" id="PS00373">
    <property type="entry name" value="GART"/>
    <property type="match status" value="1"/>
</dbReference>
<dbReference type="RefSeq" id="WP_014414584.1">
    <property type="nucleotide sequence ID" value="NC_017059.1"/>
</dbReference>
<dbReference type="InterPro" id="IPR002376">
    <property type="entry name" value="Formyl_transf_N"/>
</dbReference>
<dbReference type="SUPFAM" id="SSF53328">
    <property type="entry name" value="Formyltransferase"/>
    <property type="match status" value="1"/>
</dbReference>
<dbReference type="InterPro" id="IPR044135">
    <property type="entry name" value="Met-tRNA-FMT_C"/>
</dbReference>
<dbReference type="eggNOG" id="COG0223">
    <property type="taxonomic scope" value="Bacteria"/>
</dbReference>
<dbReference type="AlphaFoldDB" id="H6SIY0"/>
<proteinExistence type="inferred from homology"/>
<dbReference type="OrthoDB" id="9802815at2"/>
<evidence type="ECO:0000259" key="10">
    <source>
        <dbReference type="Pfam" id="PF02911"/>
    </source>
</evidence>
<dbReference type="GO" id="GO:0004479">
    <property type="term" value="F:methionyl-tRNA formyltransferase activity"/>
    <property type="evidence" value="ECO:0007669"/>
    <property type="project" value="UniProtKB-UniRule"/>
</dbReference>
<evidence type="ECO:0000259" key="9">
    <source>
        <dbReference type="Pfam" id="PF00551"/>
    </source>
</evidence>
<evidence type="ECO:0000256" key="8">
    <source>
        <dbReference type="HAMAP-Rule" id="MF_00182"/>
    </source>
</evidence>
<dbReference type="GO" id="GO:0005829">
    <property type="term" value="C:cytosol"/>
    <property type="evidence" value="ECO:0007669"/>
    <property type="project" value="TreeGrafter"/>
</dbReference>
<dbReference type="Pfam" id="PF02911">
    <property type="entry name" value="Formyl_trans_C"/>
    <property type="match status" value="1"/>
</dbReference>
<evidence type="ECO:0000256" key="6">
    <source>
        <dbReference type="ARBA" id="ARBA00022917"/>
    </source>
</evidence>
<evidence type="ECO:0000256" key="2">
    <source>
        <dbReference type="ARBA" id="ARBA00010699"/>
    </source>
</evidence>
<dbReference type="InterPro" id="IPR011034">
    <property type="entry name" value="Formyl_transferase-like_C_sf"/>
</dbReference>
<dbReference type="EMBL" id="HE663493">
    <property type="protein sequence ID" value="CCG07945.1"/>
    <property type="molecule type" value="Genomic_DNA"/>
</dbReference>
<dbReference type="SUPFAM" id="SSF50486">
    <property type="entry name" value="FMT C-terminal domain-like"/>
    <property type="match status" value="1"/>
</dbReference>
<dbReference type="Proteomes" id="UP000033220">
    <property type="component" value="Chromosome DSM 122"/>
</dbReference>
<dbReference type="Gene3D" id="3.40.50.170">
    <property type="entry name" value="Formyl transferase, N-terminal domain"/>
    <property type="match status" value="1"/>
</dbReference>
<keyword evidence="5 8" id="KW-0808">Transferase</keyword>
<comment type="catalytic activity">
    <reaction evidence="7 8">
        <text>L-methionyl-tRNA(fMet) + (6R)-10-formyltetrahydrofolate = N-formyl-L-methionyl-tRNA(fMet) + (6S)-5,6,7,8-tetrahydrofolate + H(+)</text>
        <dbReference type="Rhea" id="RHEA:24380"/>
        <dbReference type="Rhea" id="RHEA-COMP:9952"/>
        <dbReference type="Rhea" id="RHEA-COMP:9953"/>
        <dbReference type="ChEBI" id="CHEBI:15378"/>
        <dbReference type="ChEBI" id="CHEBI:57453"/>
        <dbReference type="ChEBI" id="CHEBI:78530"/>
        <dbReference type="ChEBI" id="CHEBI:78844"/>
        <dbReference type="ChEBI" id="CHEBI:195366"/>
        <dbReference type="EC" id="2.1.2.9"/>
    </reaction>
</comment>
<keyword evidence="12" id="KW-1185">Reference proteome</keyword>
<dbReference type="PANTHER" id="PTHR11138">
    <property type="entry name" value="METHIONYL-TRNA FORMYLTRANSFERASE"/>
    <property type="match status" value="1"/>
</dbReference>
<name>H6SIY0_PARPM</name>
<dbReference type="PATRIC" id="fig|1150469.3.peg.1490"/>
<dbReference type="CDD" id="cd08704">
    <property type="entry name" value="Met_tRNA_FMT_C"/>
    <property type="match status" value="1"/>
</dbReference>
<dbReference type="STRING" id="1150469.RSPPHO_01319"/>
<comment type="similarity">
    <text evidence="2 8">Belongs to the Fmt family.</text>
</comment>
<evidence type="ECO:0000256" key="4">
    <source>
        <dbReference type="ARBA" id="ARBA00016014"/>
    </source>
</evidence>
<dbReference type="PANTHER" id="PTHR11138:SF5">
    <property type="entry name" value="METHIONYL-TRNA FORMYLTRANSFERASE, MITOCHONDRIAL"/>
    <property type="match status" value="1"/>
</dbReference>